<name>A0A835MF55_9MAGN</name>
<evidence type="ECO:0000313" key="2">
    <source>
        <dbReference type="Proteomes" id="UP000631114"/>
    </source>
</evidence>
<accession>A0A835MF55</accession>
<gene>
    <name evidence="1" type="ORF">IFM89_014204</name>
</gene>
<organism evidence="1 2">
    <name type="scientific">Coptis chinensis</name>
    <dbReference type="NCBI Taxonomy" id="261450"/>
    <lineage>
        <taxon>Eukaryota</taxon>
        <taxon>Viridiplantae</taxon>
        <taxon>Streptophyta</taxon>
        <taxon>Embryophyta</taxon>
        <taxon>Tracheophyta</taxon>
        <taxon>Spermatophyta</taxon>
        <taxon>Magnoliopsida</taxon>
        <taxon>Ranunculales</taxon>
        <taxon>Ranunculaceae</taxon>
        <taxon>Coptidoideae</taxon>
        <taxon>Coptis</taxon>
    </lineage>
</organism>
<sequence length="254" mass="28245">MLAQARSSSNYEFKGEMSEMKSSIARVEGLLMVEEITTPLLTPPIANFADKDVFSRGRVAESKRICKGLPQQAGTAWTSVNNAIDEVYIIDICKQPNRWAAEIIVSGKWESEEENVVPPLTYKFTKLRGVNNDGGDLGLTSPALIDNHISESWDDLENLTGVNSVGDPFLVATDFDDNNLLYPLYVPKRKLTRDIIKKKRKRSKEGEFVGCLSCLGDVSDYPVPRTSEPMGVDSDLSIHLDSENERVSYIIVTP</sequence>
<proteinExistence type="predicted"/>
<evidence type="ECO:0000313" key="1">
    <source>
        <dbReference type="EMBL" id="KAF9624819.1"/>
    </source>
</evidence>
<comment type="caution">
    <text evidence="1">The sequence shown here is derived from an EMBL/GenBank/DDBJ whole genome shotgun (WGS) entry which is preliminary data.</text>
</comment>
<keyword evidence="2" id="KW-1185">Reference proteome</keyword>
<dbReference type="EMBL" id="JADFTS010000001">
    <property type="protein sequence ID" value="KAF9624819.1"/>
    <property type="molecule type" value="Genomic_DNA"/>
</dbReference>
<dbReference type="AlphaFoldDB" id="A0A835MF55"/>
<dbReference type="Proteomes" id="UP000631114">
    <property type="component" value="Unassembled WGS sequence"/>
</dbReference>
<reference evidence="1 2" key="1">
    <citation type="submission" date="2020-10" db="EMBL/GenBank/DDBJ databases">
        <title>The Coptis chinensis genome and diversification of protoberbering-type alkaloids.</title>
        <authorList>
            <person name="Wang B."/>
            <person name="Shu S."/>
            <person name="Song C."/>
            <person name="Liu Y."/>
        </authorList>
    </citation>
    <scope>NUCLEOTIDE SEQUENCE [LARGE SCALE GENOMIC DNA]</scope>
    <source>
        <strain evidence="1">HL-2020</strain>
        <tissue evidence="1">Leaf</tissue>
    </source>
</reference>
<protein>
    <submittedName>
        <fullName evidence="1">Uncharacterized protein</fullName>
    </submittedName>
</protein>